<evidence type="ECO:0000256" key="1">
    <source>
        <dbReference type="SAM" id="MobiDB-lite"/>
    </source>
</evidence>
<dbReference type="PANTHER" id="PTHR34853:SF1">
    <property type="entry name" value="LIPASE 5"/>
    <property type="match status" value="1"/>
</dbReference>
<protein>
    <submittedName>
        <fullName evidence="2">Lipase family protein</fullName>
    </submittedName>
</protein>
<dbReference type="Proteomes" id="UP001217325">
    <property type="component" value="Unassembled WGS sequence"/>
</dbReference>
<dbReference type="GO" id="GO:0016042">
    <property type="term" value="P:lipid catabolic process"/>
    <property type="evidence" value="ECO:0007669"/>
    <property type="project" value="InterPro"/>
</dbReference>
<evidence type="ECO:0000313" key="2">
    <source>
        <dbReference type="EMBL" id="MDE8646615.1"/>
    </source>
</evidence>
<dbReference type="Gene3D" id="1.10.260.130">
    <property type="match status" value="1"/>
</dbReference>
<sequence length="407" mass="42956">MNLALAQAESQDFYQPPTTLPAGEGTMIKSEPTPLLGQIPGIPGTWPGNGEKIMYTSTLVDGTPVATTGAAITPAFPWRGPGERPTVVVAPGTFGQGDQCAGSKNLAWAFNIQISPQLSLPVNYNVADAGLLLTAGFRVVMPDYIGLGTPGIHTYVNRVEQGNAVVDAARASNQLWNLPDSTPIAFWGYSQGGGASASAAEIVDERAPELNMLGTYAGAADPDLREVLRKADGSLLTGAIGYTLNSLMARYPELGPIFDKRLNEEGKQWLTTSATQCVPDTGLTSLGTRSTDYTVDGKSFSQILSEEPELAAVVDDQQIGRTTPSAPVYLHTSTNDDIVPADSVAALRDRWCALGAEVEYTQDDITPPLLPGSTLSHDFGTATGMPLAAKFLWDRINKAPVNSACSA</sequence>
<dbReference type="PANTHER" id="PTHR34853">
    <property type="match status" value="1"/>
</dbReference>
<dbReference type="GO" id="GO:0004806">
    <property type="term" value="F:triacylglycerol lipase activity"/>
    <property type="evidence" value="ECO:0007669"/>
    <property type="project" value="InterPro"/>
</dbReference>
<dbReference type="Pfam" id="PF03583">
    <property type="entry name" value="LIP"/>
    <property type="match status" value="1"/>
</dbReference>
<dbReference type="InterPro" id="IPR029058">
    <property type="entry name" value="AB_hydrolase_fold"/>
</dbReference>
<evidence type="ECO:0000313" key="3">
    <source>
        <dbReference type="Proteomes" id="UP001217325"/>
    </source>
</evidence>
<proteinExistence type="predicted"/>
<feature type="compositionally biased region" description="Polar residues" evidence="1">
    <location>
        <begin position="8"/>
        <end position="17"/>
    </location>
</feature>
<dbReference type="SUPFAM" id="SSF53474">
    <property type="entry name" value="alpha/beta-Hydrolases"/>
    <property type="match status" value="1"/>
</dbReference>
<dbReference type="Gene3D" id="3.40.50.1820">
    <property type="entry name" value="alpha/beta hydrolase"/>
    <property type="match status" value="1"/>
</dbReference>
<dbReference type="EMBL" id="JARDXE010000010">
    <property type="protein sequence ID" value="MDE8646615.1"/>
    <property type="molecule type" value="Genomic_DNA"/>
</dbReference>
<reference evidence="2" key="1">
    <citation type="submission" date="2023-02" db="EMBL/GenBank/DDBJ databases">
        <title>A novel hydrolase synthesized by Rhodococcus erythropolis HQ is responsible for the detoxification of Zearalenone.</title>
        <authorList>
            <person name="Hu J."/>
            <person name="Xu J."/>
        </authorList>
    </citation>
    <scope>NUCLEOTIDE SEQUENCE</scope>
    <source>
        <strain evidence="2">HQ</strain>
    </source>
</reference>
<dbReference type="InterPro" id="IPR005152">
    <property type="entry name" value="Lipase_secreted"/>
</dbReference>
<accession>A0AAW6LN44</accession>
<dbReference type="PIRSF" id="PIRSF029171">
    <property type="entry name" value="Esterase_LipA"/>
    <property type="match status" value="1"/>
</dbReference>
<dbReference type="RefSeq" id="WP_238565269.1">
    <property type="nucleotide sequence ID" value="NZ_CP072108.1"/>
</dbReference>
<name>A0AAW6LN44_RHOSG</name>
<organism evidence="2 3">
    <name type="scientific">Rhodococcus qingshengii</name>
    <dbReference type="NCBI Taxonomy" id="334542"/>
    <lineage>
        <taxon>Bacteria</taxon>
        <taxon>Bacillati</taxon>
        <taxon>Actinomycetota</taxon>
        <taxon>Actinomycetes</taxon>
        <taxon>Mycobacteriales</taxon>
        <taxon>Nocardiaceae</taxon>
        <taxon>Rhodococcus</taxon>
        <taxon>Rhodococcus erythropolis group</taxon>
    </lineage>
</organism>
<gene>
    <name evidence="2" type="ORF">PXH69_16750</name>
</gene>
<feature type="region of interest" description="Disordered" evidence="1">
    <location>
        <begin position="6"/>
        <end position="25"/>
    </location>
</feature>
<dbReference type="AlphaFoldDB" id="A0AAW6LN44"/>
<comment type="caution">
    <text evidence="2">The sequence shown here is derived from an EMBL/GenBank/DDBJ whole genome shotgun (WGS) entry which is preliminary data.</text>
</comment>